<protein>
    <submittedName>
        <fullName evidence="1">Uncharacterized protein</fullName>
    </submittedName>
</protein>
<comment type="caution">
    <text evidence="1">The sequence shown here is derived from an EMBL/GenBank/DDBJ whole genome shotgun (WGS) entry which is preliminary data.</text>
</comment>
<gene>
    <name evidence="1" type="ORF">MJO28_009213</name>
</gene>
<evidence type="ECO:0000313" key="2">
    <source>
        <dbReference type="Proteomes" id="UP001060170"/>
    </source>
</evidence>
<keyword evidence="2" id="KW-1185">Reference proteome</keyword>
<dbReference type="EMBL" id="CM045873">
    <property type="protein sequence ID" value="KAI7947305.1"/>
    <property type="molecule type" value="Genomic_DNA"/>
</dbReference>
<reference evidence="2" key="2">
    <citation type="journal article" date="2018" name="Mol. Plant Microbe Interact.">
        <title>Genome sequence resources for the wheat stripe rust pathogen (Puccinia striiformis f. sp. tritici) and the barley stripe rust pathogen (Puccinia striiformis f. sp. hordei).</title>
        <authorList>
            <person name="Xia C."/>
            <person name="Wang M."/>
            <person name="Yin C."/>
            <person name="Cornejo O.E."/>
            <person name="Hulbert S.H."/>
            <person name="Chen X."/>
        </authorList>
    </citation>
    <scope>NUCLEOTIDE SEQUENCE [LARGE SCALE GENOMIC DNA]</scope>
    <source>
        <strain evidence="2">93-210</strain>
    </source>
</reference>
<reference evidence="1 2" key="3">
    <citation type="journal article" date="2022" name="Microbiol. Spectr.">
        <title>Folding features and dynamics of 3D genome architecture in plant fungal pathogens.</title>
        <authorList>
            <person name="Xia C."/>
        </authorList>
    </citation>
    <scope>NUCLEOTIDE SEQUENCE [LARGE SCALE GENOMIC DNA]</scope>
    <source>
        <strain evidence="1 2">93-210</strain>
    </source>
</reference>
<evidence type="ECO:0000313" key="1">
    <source>
        <dbReference type="EMBL" id="KAI7947305.1"/>
    </source>
</evidence>
<dbReference type="Proteomes" id="UP001060170">
    <property type="component" value="Chromosome 9"/>
</dbReference>
<organism evidence="1 2">
    <name type="scientific">Puccinia striiformis f. sp. tritici</name>
    <dbReference type="NCBI Taxonomy" id="168172"/>
    <lineage>
        <taxon>Eukaryota</taxon>
        <taxon>Fungi</taxon>
        <taxon>Dikarya</taxon>
        <taxon>Basidiomycota</taxon>
        <taxon>Pucciniomycotina</taxon>
        <taxon>Pucciniomycetes</taxon>
        <taxon>Pucciniales</taxon>
        <taxon>Pucciniaceae</taxon>
        <taxon>Puccinia</taxon>
    </lineage>
</organism>
<name>A0ACC0E840_9BASI</name>
<accession>A0ACC0E840</accession>
<sequence>MIDRSWTRIKSHWALKYTSGYEPVTDTRASGTSVPGWPGIQRPIDPLDLNSVCHPIKLILATSVLIAQVPKFETEDDIGIVSWQSGSNQPQQSSNSGSTFPPIKSENERPRVEDLVADARGQMRTPVEFIISHLNWIDRKTYSTKGSQAEWLQAVVPILKLKIITVTHPGARTRTTETPISQMREKREQLLSPYGAVVIVVFVLVAVAIIVKILYARKYRKRNPEIDELDPEVVEQDERLAMERRGEEVGLPTYRESTVVRNNETVLASTPITSTPFARESMTETLPRDLTQEIVADETTTYPLEDHDETAQPPKYEDDASGTARPTPNPPSSLDINNEMRMSTLSAATLVVPTIADHRAIGHENSQSSNPPSSPPPPLTPPPPASLSPPGSPPPPSSSSLPPLPPSPPPGRTA</sequence>
<reference evidence="2" key="1">
    <citation type="journal article" date="2018" name="BMC Genomics">
        <title>Genomic insights into host adaptation between the wheat stripe rust pathogen (Puccinia striiformis f. sp. tritici) and the barley stripe rust pathogen (Puccinia striiformis f. sp. hordei).</title>
        <authorList>
            <person name="Xia C."/>
            <person name="Wang M."/>
            <person name="Yin C."/>
            <person name="Cornejo O.E."/>
            <person name="Hulbert S.H."/>
            <person name="Chen X."/>
        </authorList>
    </citation>
    <scope>NUCLEOTIDE SEQUENCE [LARGE SCALE GENOMIC DNA]</scope>
    <source>
        <strain evidence="2">93-210</strain>
    </source>
</reference>
<proteinExistence type="predicted"/>